<dbReference type="Gene3D" id="3.90.1720.10">
    <property type="entry name" value="endopeptidase domain like (from Nostoc punctiforme)"/>
    <property type="match status" value="1"/>
</dbReference>
<name>A0A3Q2GAC4_CYPVA</name>
<keyword evidence="6" id="KW-0812">Transmembrane</keyword>
<evidence type="ECO:0000256" key="4">
    <source>
        <dbReference type="ARBA" id="ARBA00023098"/>
    </source>
</evidence>
<dbReference type="Proteomes" id="UP000265020">
    <property type="component" value="Unassembled WGS sequence"/>
</dbReference>
<keyword evidence="6" id="KW-1133">Transmembrane helix</keyword>
<dbReference type="AlphaFoldDB" id="A0A3Q2GAC4"/>
<dbReference type="Pfam" id="PF04970">
    <property type="entry name" value="LRAT"/>
    <property type="match status" value="1"/>
</dbReference>
<dbReference type="GO" id="GO:0008970">
    <property type="term" value="F:phospholipase A1 activity"/>
    <property type="evidence" value="ECO:0007669"/>
    <property type="project" value="TreeGrafter"/>
</dbReference>
<dbReference type="RefSeq" id="XP_015260545.1">
    <property type="nucleotide sequence ID" value="XM_015405059.1"/>
</dbReference>
<protein>
    <submittedName>
        <fullName evidence="8">Retinoic acid receptor responder protein 3-like</fullName>
    </submittedName>
</protein>
<evidence type="ECO:0000313" key="8">
    <source>
        <dbReference type="Ensembl" id="ENSCVAP00000021380.1"/>
    </source>
</evidence>
<dbReference type="GO" id="GO:0005737">
    <property type="term" value="C:cytoplasm"/>
    <property type="evidence" value="ECO:0007669"/>
    <property type="project" value="TreeGrafter"/>
</dbReference>
<proteinExistence type="inferred from homology"/>
<dbReference type="PROSITE" id="PS51934">
    <property type="entry name" value="LRAT"/>
    <property type="match status" value="1"/>
</dbReference>
<reference evidence="8" key="1">
    <citation type="submission" date="2025-08" db="UniProtKB">
        <authorList>
            <consortium name="Ensembl"/>
        </authorList>
    </citation>
    <scope>IDENTIFICATION</scope>
</reference>
<reference evidence="8" key="2">
    <citation type="submission" date="2025-09" db="UniProtKB">
        <authorList>
            <consortium name="Ensembl"/>
        </authorList>
    </citation>
    <scope>IDENTIFICATION</scope>
</reference>
<evidence type="ECO:0000256" key="1">
    <source>
        <dbReference type="ARBA" id="ARBA00007824"/>
    </source>
</evidence>
<dbReference type="STRING" id="28743.ENSCVAP00000021380"/>
<keyword evidence="2" id="KW-0808">Transferase</keyword>
<dbReference type="OMA" id="MSRNCER"/>
<comment type="similarity">
    <text evidence="1">Belongs to the H-rev107 family.</text>
</comment>
<dbReference type="PANTHER" id="PTHR13943">
    <property type="entry name" value="HRAS-LIKE SUPPRESSOR - RELATED"/>
    <property type="match status" value="1"/>
</dbReference>
<dbReference type="InterPro" id="IPR051496">
    <property type="entry name" value="H-rev107_PLA/AT"/>
</dbReference>
<dbReference type="GO" id="GO:0004623">
    <property type="term" value="F:phospholipase A2 activity"/>
    <property type="evidence" value="ECO:0007669"/>
    <property type="project" value="TreeGrafter"/>
</dbReference>
<evidence type="ECO:0000256" key="3">
    <source>
        <dbReference type="ARBA" id="ARBA00022801"/>
    </source>
</evidence>
<dbReference type="GO" id="GO:0016410">
    <property type="term" value="F:N-acyltransferase activity"/>
    <property type="evidence" value="ECO:0007669"/>
    <property type="project" value="TreeGrafter"/>
</dbReference>
<feature type="transmembrane region" description="Helical" evidence="6">
    <location>
        <begin position="145"/>
        <end position="173"/>
    </location>
</feature>
<dbReference type="OrthoDB" id="421951at2759"/>
<keyword evidence="6" id="KW-0472">Membrane</keyword>
<dbReference type="GO" id="GO:0070292">
    <property type="term" value="P:N-acylphosphatidylethanolamine metabolic process"/>
    <property type="evidence" value="ECO:0007669"/>
    <property type="project" value="TreeGrafter"/>
</dbReference>
<organism evidence="8 9">
    <name type="scientific">Cyprinodon variegatus</name>
    <name type="common">Sheepshead minnow</name>
    <dbReference type="NCBI Taxonomy" id="28743"/>
    <lineage>
        <taxon>Eukaryota</taxon>
        <taxon>Metazoa</taxon>
        <taxon>Chordata</taxon>
        <taxon>Craniata</taxon>
        <taxon>Vertebrata</taxon>
        <taxon>Euteleostomi</taxon>
        <taxon>Actinopterygii</taxon>
        <taxon>Neopterygii</taxon>
        <taxon>Teleostei</taxon>
        <taxon>Neoteleostei</taxon>
        <taxon>Acanthomorphata</taxon>
        <taxon>Ovalentaria</taxon>
        <taxon>Atherinomorphae</taxon>
        <taxon>Cyprinodontiformes</taxon>
        <taxon>Cyprinodontidae</taxon>
        <taxon>Cyprinodon</taxon>
    </lineage>
</organism>
<evidence type="ECO:0000256" key="2">
    <source>
        <dbReference type="ARBA" id="ARBA00022679"/>
    </source>
</evidence>
<keyword evidence="3" id="KW-0378">Hydrolase</keyword>
<evidence type="ECO:0000256" key="5">
    <source>
        <dbReference type="SAM" id="MobiDB-lite"/>
    </source>
</evidence>
<evidence type="ECO:0000313" key="9">
    <source>
        <dbReference type="Proteomes" id="UP000265020"/>
    </source>
</evidence>
<evidence type="ECO:0000256" key="6">
    <source>
        <dbReference type="SAM" id="Phobius"/>
    </source>
</evidence>
<dbReference type="KEGG" id="cvg:107104944"/>
<sequence>MGSSSSSAKSPEYQEGENTDLNGKDPKPGDLIEIFRVGYKHWAVYIGSGYVVHFVVNGLCCSSSRVPVPGEMGVVMKEKLQEVLNGDRWRINNYLDKTCQPQKIYAIVKQASGFIGARMPYNLVSFNCEHFANDLRYGKRTSRQVIHAGAGVGGTMAGLVILAGTVVGTLIGLGRS</sequence>
<dbReference type="PANTHER" id="PTHR13943:SF31">
    <property type="entry name" value="PHOSPHOLIPASE A AND ACYLTRANSFERASE 3"/>
    <property type="match status" value="1"/>
</dbReference>
<dbReference type="GeneID" id="107104944"/>
<feature type="region of interest" description="Disordered" evidence="5">
    <location>
        <begin position="1"/>
        <end position="25"/>
    </location>
</feature>
<keyword evidence="9" id="KW-1185">Reference proteome</keyword>
<evidence type="ECO:0000259" key="7">
    <source>
        <dbReference type="PROSITE" id="PS51934"/>
    </source>
</evidence>
<accession>A0A3Q2GAC4</accession>
<dbReference type="Ensembl" id="ENSCVAT00000011942.1">
    <property type="protein sequence ID" value="ENSCVAP00000021380.1"/>
    <property type="gene ID" value="ENSCVAG00000003381.1"/>
</dbReference>
<dbReference type="InterPro" id="IPR007053">
    <property type="entry name" value="LRAT_dom"/>
</dbReference>
<dbReference type="GeneTree" id="ENSGT00940000162660"/>
<feature type="domain" description="LRAT" evidence="7">
    <location>
        <begin position="31"/>
        <end position="144"/>
    </location>
</feature>
<keyword evidence="4" id="KW-0443">Lipid metabolism</keyword>